<keyword evidence="2" id="KW-0378">Hydrolase</keyword>
<dbReference type="InterPro" id="IPR006047">
    <property type="entry name" value="GH13_cat_dom"/>
</dbReference>
<dbReference type="InterPro" id="IPR017853">
    <property type="entry name" value="GH"/>
</dbReference>
<dbReference type="AlphaFoldDB" id="A0A154WEN6"/>
<dbReference type="GO" id="GO:0004556">
    <property type="term" value="F:alpha-amylase activity"/>
    <property type="evidence" value="ECO:0007669"/>
    <property type="project" value="TreeGrafter"/>
</dbReference>
<organism evidence="5 6">
    <name type="scientific">Oceanibaculum pacificum</name>
    <dbReference type="NCBI Taxonomy" id="580166"/>
    <lineage>
        <taxon>Bacteria</taxon>
        <taxon>Pseudomonadati</taxon>
        <taxon>Pseudomonadota</taxon>
        <taxon>Alphaproteobacteria</taxon>
        <taxon>Rhodospirillales</taxon>
        <taxon>Oceanibaculaceae</taxon>
        <taxon>Oceanibaculum</taxon>
    </lineage>
</organism>
<evidence type="ECO:0000256" key="1">
    <source>
        <dbReference type="ARBA" id="ARBA00008061"/>
    </source>
</evidence>
<comment type="similarity">
    <text evidence="1">Belongs to the glycosyl hydrolase 13 family.</text>
</comment>
<dbReference type="FunFam" id="3.90.400.10:FF:000002">
    <property type="entry name" value="Sucrose isomerase"/>
    <property type="match status" value="1"/>
</dbReference>
<dbReference type="Pfam" id="PF00128">
    <property type="entry name" value="Alpha-amylase"/>
    <property type="match status" value="1"/>
</dbReference>
<evidence type="ECO:0000259" key="4">
    <source>
        <dbReference type="SMART" id="SM00642"/>
    </source>
</evidence>
<dbReference type="OrthoDB" id="9805159at2"/>
<dbReference type="Gene3D" id="3.20.20.80">
    <property type="entry name" value="Glycosidases"/>
    <property type="match status" value="1"/>
</dbReference>
<dbReference type="Gene3D" id="3.90.400.10">
    <property type="entry name" value="Oligo-1,6-glucosidase, Domain 2"/>
    <property type="match status" value="1"/>
</dbReference>
<dbReference type="PANTHER" id="PTHR10357:SF179">
    <property type="entry name" value="NEUTRAL AND BASIC AMINO ACID TRANSPORT PROTEIN RBAT"/>
    <property type="match status" value="1"/>
</dbReference>
<keyword evidence="3" id="KW-0326">Glycosidase</keyword>
<protein>
    <recommendedName>
        <fullName evidence="4">Glycosyl hydrolase family 13 catalytic domain-containing protein</fullName>
    </recommendedName>
</protein>
<dbReference type="InterPro" id="IPR045857">
    <property type="entry name" value="O16G_dom_2"/>
</dbReference>
<dbReference type="SUPFAM" id="SSF51445">
    <property type="entry name" value="(Trans)glycosidases"/>
    <property type="match status" value="1"/>
</dbReference>
<evidence type="ECO:0000256" key="2">
    <source>
        <dbReference type="ARBA" id="ARBA00022801"/>
    </source>
</evidence>
<proteinExistence type="inferred from homology"/>
<gene>
    <name evidence="5" type="ORF">AUP43_05720</name>
</gene>
<feature type="domain" description="Glycosyl hydrolase family 13 catalytic" evidence="4">
    <location>
        <begin position="27"/>
        <end position="419"/>
    </location>
</feature>
<evidence type="ECO:0000256" key="3">
    <source>
        <dbReference type="ARBA" id="ARBA00023295"/>
    </source>
</evidence>
<accession>A0A154WEN6</accession>
<dbReference type="Proteomes" id="UP000076400">
    <property type="component" value="Unassembled WGS sequence"/>
</dbReference>
<comment type="caution">
    <text evidence="5">The sequence shown here is derived from an EMBL/GenBank/DDBJ whole genome shotgun (WGS) entry which is preliminary data.</text>
</comment>
<evidence type="ECO:0000313" key="5">
    <source>
        <dbReference type="EMBL" id="KZD11972.1"/>
    </source>
</evidence>
<dbReference type="GO" id="GO:0009313">
    <property type="term" value="P:oligosaccharide catabolic process"/>
    <property type="evidence" value="ECO:0007669"/>
    <property type="project" value="TreeGrafter"/>
</dbReference>
<sequence length="559" mass="63690">MTLQSMPLDSPNEALCQDWWRSAIIYQVYIRSFRDTNGNGIGDLKGVIEGLDYIASLGVDGVWISPFYKSPQKDFGYDIADFRVIDPLFGTMEDFMTLLDAAHKRGLKLLLDFIPCHTSTEHPWFLESRQSRDNPKADWYVWAEKSPDGTAPNNWLSSFGGTAWEWEPQRAQYFYHPFLPTQPALNLHNDEVLEHLLNEMRFWTDIGVDGFRIDAAQCLTWDRDLRSNPPIGKGDPDALIGGGPTNPFASQKHIFDRHAEGSDRVLSRFRDFADEVGCVLIGEIADIDTIASVPDFTQNGRRLHAAYDFALINCHPEVDTITAQLIRRENQLGDGWLYNVFTNHDSIRAVSNLTHFAVERFRPEAAKLLLFMQMTLKGGCIVYQGEELGLPHPNLNYDDIVDPWAKAFWPTFKGRDGARTPFPWADRPHGGFTTGKPWLRFPDEHRALNAEEQGRDDESVLSFFRAFTLWRKQQPVLQFGSEAMSRAERAPVITWRRIYAGQERRVIVNFSTDNAFLPLEPEWKPMKAPGCVKARTAHGLELGPLQFAVMESKPDIGNR</sequence>
<dbReference type="STRING" id="580166.AUP43_05720"/>
<reference evidence="5 6" key="1">
    <citation type="submission" date="2015-12" db="EMBL/GenBank/DDBJ databases">
        <title>Genome sequence of Oceanibaculum pacificum MCCC 1A02656.</title>
        <authorList>
            <person name="Lu L."/>
            <person name="Lai Q."/>
            <person name="Shao Z."/>
            <person name="Qian P."/>
        </authorList>
    </citation>
    <scope>NUCLEOTIDE SEQUENCE [LARGE SCALE GENOMIC DNA]</scope>
    <source>
        <strain evidence="5 6">MCCC 1A02656</strain>
    </source>
</reference>
<keyword evidence="6" id="KW-1185">Reference proteome</keyword>
<dbReference type="SMART" id="SM00642">
    <property type="entry name" value="Aamy"/>
    <property type="match status" value="1"/>
</dbReference>
<dbReference type="PANTHER" id="PTHR10357">
    <property type="entry name" value="ALPHA-AMYLASE FAMILY MEMBER"/>
    <property type="match status" value="1"/>
</dbReference>
<evidence type="ECO:0000313" key="6">
    <source>
        <dbReference type="Proteomes" id="UP000076400"/>
    </source>
</evidence>
<name>A0A154WEN6_9PROT</name>
<dbReference type="EMBL" id="LPXN01000068">
    <property type="protein sequence ID" value="KZD11972.1"/>
    <property type="molecule type" value="Genomic_DNA"/>
</dbReference>
<dbReference type="RefSeq" id="WP_067553455.1">
    <property type="nucleotide sequence ID" value="NZ_LPXN01000068.1"/>
</dbReference>